<comment type="catalytic activity">
    <reaction evidence="6">
        <text>N-acetyl-alpha-D-glucosamine 1-phosphate + UTP + H(+) = UDP-N-acetyl-alpha-D-glucosamine + diphosphate</text>
        <dbReference type="Rhea" id="RHEA:13509"/>
        <dbReference type="ChEBI" id="CHEBI:15378"/>
        <dbReference type="ChEBI" id="CHEBI:33019"/>
        <dbReference type="ChEBI" id="CHEBI:46398"/>
        <dbReference type="ChEBI" id="CHEBI:57705"/>
        <dbReference type="ChEBI" id="CHEBI:57776"/>
        <dbReference type="EC" id="2.7.7.23"/>
    </reaction>
</comment>
<dbReference type="InterPro" id="IPR002618">
    <property type="entry name" value="UDPGP_fam"/>
</dbReference>
<evidence type="ECO:0000256" key="5">
    <source>
        <dbReference type="ARBA" id="ARBA00022695"/>
    </source>
</evidence>
<dbReference type="EMBL" id="JALJOV010000030">
    <property type="protein sequence ID" value="KAK9868418.1"/>
    <property type="molecule type" value="Genomic_DNA"/>
</dbReference>
<comment type="similarity">
    <text evidence="2">Belongs to the UDPGP type 1 family.</text>
</comment>
<gene>
    <name evidence="7" type="ORF">WJX84_009045</name>
</gene>
<keyword evidence="8" id="KW-1185">Reference proteome</keyword>
<dbReference type="Pfam" id="PF01704">
    <property type="entry name" value="UDPGP"/>
    <property type="match status" value="1"/>
</dbReference>
<dbReference type="PANTHER" id="PTHR11952:SF2">
    <property type="entry name" value="LD24639P"/>
    <property type="match status" value="1"/>
</dbReference>
<dbReference type="AlphaFoldDB" id="A0AAW1TG55"/>
<dbReference type="InterPro" id="IPR029044">
    <property type="entry name" value="Nucleotide-diphossugar_trans"/>
</dbReference>
<sequence length="270" mass="29263">MVAGGVQGELPALTEEGQIILASPTQLAMSPNGNGGVYEALHKSGALENMRQHSVEAVDCYSVDNALVRPGSPSFVGHCWHRNTDCGARVVAKAYPEERVGVFAQRDGRIEVVEYSELDPHEAAATDPSTEQLKYNWSNVCMHYFSREFLERAAAFLSSGKGCYHAAKKSISSKDGPVQGVKLEAFIFDTFSIARQVTLMEVHRHEEFAPVKNAPGSAKDSPNTARAAVLALHKRWHEQSANASTSKKIGPEISPLLSYAGEGLHSCLDP</sequence>
<dbReference type="EC" id="2.7.7.23" evidence="3"/>
<keyword evidence="5" id="KW-0548">Nucleotidyltransferase</keyword>
<evidence type="ECO:0000256" key="1">
    <source>
        <dbReference type="ARBA" id="ARBA00005208"/>
    </source>
</evidence>
<keyword evidence="4" id="KW-0808">Transferase</keyword>
<evidence type="ECO:0000313" key="8">
    <source>
        <dbReference type="Proteomes" id="UP001485043"/>
    </source>
</evidence>
<accession>A0AAW1TG55</accession>
<protein>
    <recommendedName>
        <fullName evidence="3">UDP-N-acetylglucosamine diphosphorylase</fullName>
        <ecNumber evidence="3">2.7.7.23</ecNumber>
    </recommendedName>
</protein>
<organism evidence="7 8">
    <name type="scientific">Apatococcus fuscideae</name>
    <dbReference type="NCBI Taxonomy" id="2026836"/>
    <lineage>
        <taxon>Eukaryota</taxon>
        <taxon>Viridiplantae</taxon>
        <taxon>Chlorophyta</taxon>
        <taxon>core chlorophytes</taxon>
        <taxon>Trebouxiophyceae</taxon>
        <taxon>Chlorellales</taxon>
        <taxon>Chlorellaceae</taxon>
        <taxon>Apatococcus</taxon>
    </lineage>
</organism>
<evidence type="ECO:0000256" key="3">
    <source>
        <dbReference type="ARBA" id="ARBA00012457"/>
    </source>
</evidence>
<dbReference type="InterPro" id="IPR039741">
    <property type="entry name" value="UDP-sugar_pyrophosphorylase"/>
</dbReference>
<reference evidence="7 8" key="1">
    <citation type="journal article" date="2024" name="Nat. Commun.">
        <title>Phylogenomics reveals the evolutionary origins of lichenization in chlorophyte algae.</title>
        <authorList>
            <person name="Puginier C."/>
            <person name="Libourel C."/>
            <person name="Otte J."/>
            <person name="Skaloud P."/>
            <person name="Haon M."/>
            <person name="Grisel S."/>
            <person name="Petersen M."/>
            <person name="Berrin J.G."/>
            <person name="Delaux P.M."/>
            <person name="Dal Grande F."/>
            <person name="Keller J."/>
        </authorList>
    </citation>
    <scope>NUCLEOTIDE SEQUENCE [LARGE SCALE GENOMIC DNA]</scope>
    <source>
        <strain evidence="7 8">SAG 2523</strain>
    </source>
</reference>
<dbReference type="SUPFAM" id="SSF53448">
    <property type="entry name" value="Nucleotide-diphospho-sugar transferases"/>
    <property type="match status" value="1"/>
</dbReference>
<evidence type="ECO:0000256" key="4">
    <source>
        <dbReference type="ARBA" id="ARBA00022679"/>
    </source>
</evidence>
<dbReference type="Proteomes" id="UP001485043">
    <property type="component" value="Unassembled WGS sequence"/>
</dbReference>
<name>A0AAW1TG55_9CHLO</name>
<dbReference type="GO" id="GO:0003977">
    <property type="term" value="F:UDP-N-acetylglucosamine diphosphorylase activity"/>
    <property type="evidence" value="ECO:0007669"/>
    <property type="project" value="UniProtKB-EC"/>
</dbReference>
<evidence type="ECO:0000256" key="2">
    <source>
        <dbReference type="ARBA" id="ARBA00010401"/>
    </source>
</evidence>
<dbReference type="Gene3D" id="3.90.550.10">
    <property type="entry name" value="Spore Coat Polysaccharide Biosynthesis Protein SpsA, Chain A"/>
    <property type="match status" value="1"/>
</dbReference>
<dbReference type="PANTHER" id="PTHR11952">
    <property type="entry name" value="UDP- GLUCOSE PYROPHOSPHORYLASE"/>
    <property type="match status" value="1"/>
</dbReference>
<dbReference type="GO" id="GO:0006048">
    <property type="term" value="P:UDP-N-acetylglucosamine biosynthetic process"/>
    <property type="evidence" value="ECO:0007669"/>
    <property type="project" value="TreeGrafter"/>
</dbReference>
<evidence type="ECO:0000313" key="7">
    <source>
        <dbReference type="EMBL" id="KAK9868418.1"/>
    </source>
</evidence>
<comment type="pathway">
    <text evidence="1">Nucleotide-sugar biosynthesis; UDP-N-acetyl-alpha-D-glucosamine biosynthesis; UDP-N-acetyl-alpha-D-glucosamine from N-acetyl-alpha-D-glucosamine 1-phosphate: step 1/1.</text>
</comment>
<evidence type="ECO:0000256" key="6">
    <source>
        <dbReference type="ARBA" id="ARBA00048493"/>
    </source>
</evidence>
<proteinExistence type="inferred from homology"/>
<comment type="caution">
    <text evidence="7">The sequence shown here is derived from an EMBL/GenBank/DDBJ whole genome shotgun (WGS) entry which is preliminary data.</text>
</comment>